<gene>
    <name evidence="2" type="ORF">ACFOYY_35030</name>
</gene>
<evidence type="ECO:0000313" key="2">
    <source>
        <dbReference type="EMBL" id="MFC3985389.1"/>
    </source>
</evidence>
<evidence type="ECO:0000313" key="3">
    <source>
        <dbReference type="Proteomes" id="UP001595698"/>
    </source>
</evidence>
<comment type="caution">
    <text evidence="2">The sequence shown here is derived from an EMBL/GenBank/DDBJ whole genome shotgun (WGS) entry which is preliminary data.</text>
</comment>
<accession>A0ABV8FAS3</accession>
<keyword evidence="3" id="KW-1185">Reference proteome</keyword>
<evidence type="ECO:0000256" key="1">
    <source>
        <dbReference type="SAM" id="MobiDB-lite"/>
    </source>
</evidence>
<name>A0ABV8FAS3_9ACTN</name>
<protein>
    <submittedName>
        <fullName evidence="2">Uncharacterized protein</fullName>
    </submittedName>
</protein>
<dbReference type="EMBL" id="JBHSBC010000046">
    <property type="protein sequence ID" value="MFC3985389.1"/>
    <property type="molecule type" value="Genomic_DNA"/>
</dbReference>
<feature type="compositionally biased region" description="Low complexity" evidence="1">
    <location>
        <begin position="118"/>
        <end position="127"/>
    </location>
</feature>
<feature type="compositionally biased region" description="Pro residues" evidence="1">
    <location>
        <begin position="98"/>
        <end position="117"/>
    </location>
</feature>
<organism evidence="2 3">
    <name type="scientific">Streptosporangium jomthongense</name>
    <dbReference type="NCBI Taxonomy" id="1193683"/>
    <lineage>
        <taxon>Bacteria</taxon>
        <taxon>Bacillati</taxon>
        <taxon>Actinomycetota</taxon>
        <taxon>Actinomycetes</taxon>
        <taxon>Streptosporangiales</taxon>
        <taxon>Streptosporangiaceae</taxon>
        <taxon>Streptosporangium</taxon>
    </lineage>
</organism>
<dbReference type="RefSeq" id="WP_386195455.1">
    <property type="nucleotide sequence ID" value="NZ_JBHSBC010000046.1"/>
</dbReference>
<feature type="region of interest" description="Disordered" evidence="1">
    <location>
        <begin position="94"/>
        <end position="150"/>
    </location>
</feature>
<dbReference type="Proteomes" id="UP001595698">
    <property type="component" value="Unassembled WGS sequence"/>
</dbReference>
<reference evidence="3" key="1">
    <citation type="journal article" date="2019" name="Int. J. Syst. Evol. Microbiol.">
        <title>The Global Catalogue of Microorganisms (GCM) 10K type strain sequencing project: providing services to taxonomists for standard genome sequencing and annotation.</title>
        <authorList>
            <consortium name="The Broad Institute Genomics Platform"/>
            <consortium name="The Broad Institute Genome Sequencing Center for Infectious Disease"/>
            <person name="Wu L."/>
            <person name="Ma J."/>
        </authorList>
    </citation>
    <scope>NUCLEOTIDE SEQUENCE [LARGE SCALE GENOMIC DNA]</scope>
    <source>
        <strain evidence="3">TBRC 7912</strain>
    </source>
</reference>
<proteinExistence type="predicted"/>
<sequence length="150" mass="15727">MKFPIDTSSILFAIAIPGVVVTDFRTKEIRKNADGHILHAVHLMAMDGVDSYLIKISLPYDPQLPAGQLVTVKGLAYQLAKAGEMRWWSAESVEPIGPRLPTPGTPASVPPAPPASPGPASASGPPGQTAQTQTRRRSPIEGAQTPGGEG</sequence>